<feature type="compositionally biased region" description="Basic and acidic residues" evidence="9">
    <location>
        <begin position="358"/>
        <end position="367"/>
    </location>
</feature>
<comment type="subcellular location">
    <subcellularLocation>
        <location evidence="1">Nucleus</location>
    </subcellularLocation>
</comment>
<evidence type="ECO:0000256" key="4">
    <source>
        <dbReference type="ARBA" id="ARBA00022771"/>
    </source>
</evidence>
<feature type="compositionally biased region" description="Basic and acidic residues" evidence="9">
    <location>
        <begin position="139"/>
        <end position="162"/>
    </location>
</feature>
<feature type="region of interest" description="Disordered" evidence="9">
    <location>
        <begin position="947"/>
        <end position="972"/>
    </location>
</feature>
<feature type="region of interest" description="Disordered" evidence="9">
    <location>
        <begin position="127"/>
        <end position="181"/>
    </location>
</feature>
<dbReference type="Gene3D" id="2.30.30.140">
    <property type="match status" value="2"/>
</dbReference>
<feature type="compositionally biased region" description="Basic and acidic residues" evidence="9">
    <location>
        <begin position="314"/>
        <end position="345"/>
    </location>
</feature>
<keyword evidence="2" id="KW-0479">Metal-binding</keyword>
<feature type="compositionally biased region" description="Polar residues" evidence="9">
    <location>
        <begin position="62"/>
        <end position="80"/>
    </location>
</feature>
<protein>
    <recommendedName>
        <fullName evidence="10">C2H2-type domain-containing protein</fullName>
    </recommendedName>
</protein>
<dbReference type="VEuPathDB" id="VectorBase:LOC119166815"/>
<dbReference type="InterPro" id="IPR013083">
    <property type="entry name" value="Znf_RING/FYVE/PHD"/>
</dbReference>
<keyword evidence="12" id="KW-1185">Reference proteome</keyword>
<evidence type="ECO:0000313" key="11">
    <source>
        <dbReference type="EMBL" id="KAH8041215.1"/>
    </source>
</evidence>
<name>A0A9J6F3Z4_RHIMP</name>
<dbReference type="Gene3D" id="3.30.40.10">
    <property type="entry name" value="Zinc/RING finger domain, C3HC4 (zinc finger)"/>
    <property type="match status" value="1"/>
</dbReference>
<feature type="region of interest" description="Disordered" evidence="9">
    <location>
        <begin position="299"/>
        <end position="402"/>
    </location>
</feature>
<dbReference type="SMART" id="SM00249">
    <property type="entry name" value="PHD"/>
    <property type="match status" value="1"/>
</dbReference>
<feature type="compositionally biased region" description="Low complexity" evidence="9">
    <location>
        <begin position="575"/>
        <end position="586"/>
    </location>
</feature>
<feature type="coiled-coil region" evidence="8">
    <location>
        <begin position="987"/>
        <end position="1014"/>
    </location>
</feature>
<feature type="region of interest" description="Disordered" evidence="9">
    <location>
        <begin position="574"/>
        <end position="629"/>
    </location>
</feature>
<keyword evidence="5" id="KW-0862">Zinc</keyword>
<dbReference type="InterPro" id="IPR016197">
    <property type="entry name" value="Chromo-like_dom_sf"/>
</dbReference>
<dbReference type="PROSITE" id="PS50157">
    <property type="entry name" value="ZINC_FINGER_C2H2_2"/>
    <property type="match status" value="1"/>
</dbReference>
<evidence type="ECO:0000256" key="1">
    <source>
        <dbReference type="ARBA" id="ARBA00004123"/>
    </source>
</evidence>
<dbReference type="PANTHER" id="PTHR15856">
    <property type="entry name" value="PHD FINGER PROTEIN 20-RELATED"/>
    <property type="match status" value="1"/>
</dbReference>
<feature type="region of interest" description="Disordered" evidence="9">
    <location>
        <begin position="443"/>
        <end position="466"/>
    </location>
</feature>
<reference evidence="11" key="2">
    <citation type="submission" date="2021-09" db="EMBL/GenBank/DDBJ databases">
        <authorList>
            <person name="Jia N."/>
            <person name="Wang J."/>
            <person name="Shi W."/>
            <person name="Du L."/>
            <person name="Sun Y."/>
            <person name="Zhan W."/>
            <person name="Jiang J."/>
            <person name="Wang Q."/>
            <person name="Zhang B."/>
            <person name="Ji P."/>
            <person name="Sakyi L.B."/>
            <person name="Cui X."/>
            <person name="Yuan T."/>
            <person name="Jiang B."/>
            <person name="Yang W."/>
            <person name="Lam T.T.-Y."/>
            <person name="Chang Q."/>
            <person name="Ding S."/>
            <person name="Wang X."/>
            <person name="Zhu J."/>
            <person name="Ruan X."/>
            <person name="Zhao L."/>
            <person name="Wei J."/>
            <person name="Que T."/>
            <person name="Du C."/>
            <person name="Cheng J."/>
            <person name="Dai P."/>
            <person name="Han X."/>
            <person name="Huang E."/>
            <person name="Gao Y."/>
            <person name="Liu J."/>
            <person name="Shao H."/>
            <person name="Ye R."/>
            <person name="Li L."/>
            <person name="Wei W."/>
            <person name="Wang X."/>
            <person name="Wang C."/>
            <person name="Huo Q."/>
            <person name="Li W."/>
            <person name="Guo W."/>
            <person name="Chen H."/>
            <person name="Chen S."/>
            <person name="Zhou L."/>
            <person name="Zhou L."/>
            <person name="Ni X."/>
            <person name="Tian J."/>
            <person name="Zhou Y."/>
            <person name="Sheng Y."/>
            <person name="Liu T."/>
            <person name="Pan Y."/>
            <person name="Xia L."/>
            <person name="Li J."/>
            <person name="Zhao F."/>
            <person name="Cao W."/>
        </authorList>
    </citation>
    <scope>NUCLEOTIDE SEQUENCE</scope>
    <source>
        <strain evidence="11">Rmic-2018</strain>
        <tissue evidence="11">Larvae</tissue>
    </source>
</reference>
<dbReference type="SUPFAM" id="SSF57903">
    <property type="entry name" value="FYVE/PHD zinc finger"/>
    <property type="match status" value="1"/>
</dbReference>
<dbReference type="Pfam" id="PF20826">
    <property type="entry name" value="PHD_5"/>
    <property type="match status" value="1"/>
</dbReference>
<feature type="compositionally biased region" description="Basic and acidic residues" evidence="9">
    <location>
        <begin position="598"/>
        <end position="621"/>
    </location>
</feature>
<dbReference type="PROSITE" id="PS01359">
    <property type="entry name" value="ZF_PHD_1"/>
    <property type="match status" value="1"/>
</dbReference>
<gene>
    <name evidence="11" type="ORF">HPB51_013875</name>
</gene>
<keyword evidence="3" id="KW-0677">Repeat</keyword>
<accession>A0A9J6F3Z4</accession>
<feature type="compositionally biased region" description="Polar residues" evidence="9">
    <location>
        <begin position="346"/>
        <end position="357"/>
    </location>
</feature>
<evidence type="ECO:0000256" key="6">
    <source>
        <dbReference type="ARBA" id="ARBA00023242"/>
    </source>
</evidence>
<dbReference type="EMBL" id="JABSTU010000001">
    <property type="protein sequence ID" value="KAH8041215.1"/>
    <property type="molecule type" value="Genomic_DNA"/>
</dbReference>
<proteinExistence type="predicted"/>
<dbReference type="InterPro" id="IPR001965">
    <property type="entry name" value="Znf_PHD"/>
</dbReference>
<evidence type="ECO:0000256" key="2">
    <source>
        <dbReference type="ARBA" id="ARBA00022723"/>
    </source>
</evidence>
<evidence type="ECO:0000259" key="10">
    <source>
        <dbReference type="PROSITE" id="PS50157"/>
    </source>
</evidence>
<dbReference type="GO" id="GO:0006357">
    <property type="term" value="P:regulation of transcription by RNA polymerase II"/>
    <property type="evidence" value="ECO:0007669"/>
    <property type="project" value="TreeGrafter"/>
</dbReference>
<comment type="caution">
    <text evidence="11">The sequence shown here is derived from an EMBL/GenBank/DDBJ whole genome shotgun (WGS) entry which is preliminary data.</text>
</comment>
<feature type="domain" description="C2H2-type" evidence="10">
    <location>
        <begin position="417"/>
        <end position="446"/>
    </location>
</feature>
<dbReference type="GO" id="GO:0005634">
    <property type="term" value="C:nucleus"/>
    <property type="evidence" value="ECO:0007669"/>
    <property type="project" value="UniProtKB-SubCell"/>
</dbReference>
<organism evidence="11 12">
    <name type="scientific">Rhipicephalus microplus</name>
    <name type="common">Cattle tick</name>
    <name type="synonym">Boophilus microplus</name>
    <dbReference type="NCBI Taxonomy" id="6941"/>
    <lineage>
        <taxon>Eukaryota</taxon>
        <taxon>Metazoa</taxon>
        <taxon>Ecdysozoa</taxon>
        <taxon>Arthropoda</taxon>
        <taxon>Chelicerata</taxon>
        <taxon>Arachnida</taxon>
        <taxon>Acari</taxon>
        <taxon>Parasitiformes</taxon>
        <taxon>Ixodida</taxon>
        <taxon>Ixodoidea</taxon>
        <taxon>Ixodidae</taxon>
        <taxon>Rhipicephalinae</taxon>
        <taxon>Rhipicephalus</taxon>
        <taxon>Boophilus</taxon>
    </lineage>
</organism>
<feature type="region of interest" description="Disordered" evidence="9">
    <location>
        <begin position="35"/>
        <end position="107"/>
    </location>
</feature>
<keyword evidence="4 7" id="KW-0863">Zinc-finger</keyword>
<feature type="region of interest" description="Disordered" evidence="9">
    <location>
        <begin position="1"/>
        <end position="22"/>
    </location>
</feature>
<dbReference type="GO" id="GO:0044545">
    <property type="term" value="C:NSL complex"/>
    <property type="evidence" value="ECO:0007669"/>
    <property type="project" value="TreeGrafter"/>
</dbReference>
<dbReference type="InterPro" id="IPR043449">
    <property type="entry name" value="PHF20-like"/>
</dbReference>
<evidence type="ECO:0000313" key="12">
    <source>
        <dbReference type="Proteomes" id="UP000821866"/>
    </source>
</evidence>
<dbReference type="PANTHER" id="PTHR15856:SF51">
    <property type="entry name" value="MBD-R2"/>
    <property type="match status" value="1"/>
</dbReference>
<feature type="compositionally biased region" description="Basic and acidic residues" evidence="9">
    <location>
        <begin position="376"/>
        <end position="388"/>
    </location>
</feature>
<keyword evidence="8" id="KW-0175">Coiled coil</keyword>
<sequence>MMEESSCDANHGFVDSTEGVAPRFSDRLGLLTESSAGSAAENMEESRSSYTSSHLCTDDTANETVGENVLDSNDNSTQHSDQSDEVSGDGTAKVSNSVESARPDPNAVSITSALEDDTKQSACVAKGDAAAGENVAGEASRESRSEDDKPWCAETSNDKSELDAESGAGSTSGHKRRRSRCVPVYTPGTRVEARDFQDKWYAAKIVSVDEENGDVLIHFAGWSSRYDEWLSMDSPRLRLAANLHTRKDVKKHRFKKSQYKKGEEVLARWGDRRKYPAKVIEVKDDGMLTISHSAINYKKMPSNQKGSVAFPRAPQKEHESKCHRDSSSDSSKKSHSRHGEQRRLSEGSSTSKAQSSVDAKRSGEKVTKPRPSKQSSRSDSRRQEKRGLDVSAPAQYTPDGRRIAPKEFIIEEDHNHFKCHIEGCNKSFRKEPLLASHLKHYHERKPALATTPDRTQPGATPERPLPVPCEAVELDQEIAKIKSEHPLSTSVPEATLEELGEGLGQQEANGPHIVKSSACADMASVPGVLEEPTGTVPLAKPRRMRFIPHFTTLVEGREKRKIAKTEKALIADMEAAASRRTSAGSASDRKRKRTSSTRSDKSDDGSKRTSVKEESGRKAKTSETGAGIESTESSIGEFLGYDSLRGSYHSAFLWVNNIACAYFYTAKESAGHGPESTPAIDSADTSLEVKSDEVVMCACNCEEESGLMMQCEVCLTWQHGACFQIEEEKDVPDKYICYMCIVPKAGTQETSRSKLDPDWFRHGKLASFGFLKERPANLPNPEYMKASHDLMGSVHNVRAVLHSINHKINVASEKSHPDLKYFTTPWVKRSVVREVVDVLEKHNAIPNSPEKDELRPGGHMHLSTYDHAYFAPEKNTATTELTQEAPDVIISTGGDSSAGDLLLQDMAMEAFEVGCVEEVVNKGEELDVVGCEEEVASLNADEDIKGSGISTLAAPSSSPTKSSSAGKQANGRQVENLDVESCKINLLHHVLDLEDQLEERMNALEEQLRVLERESYISSGTDPNITEEEDIMRLKLSLKGLMKDLNAVHRLTLFR</sequence>
<dbReference type="InterPro" id="IPR011011">
    <property type="entry name" value="Znf_FYVE_PHD"/>
</dbReference>
<evidence type="ECO:0000256" key="7">
    <source>
        <dbReference type="PROSITE-ProRule" id="PRU00042"/>
    </source>
</evidence>
<evidence type="ECO:0000256" key="9">
    <source>
        <dbReference type="SAM" id="MobiDB-lite"/>
    </source>
</evidence>
<dbReference type="SMART" id="SM00355">
    <property type="entry name" value="ZnF_C2H2"/>
    <property type="match status" value="1"/>
</dbReference>
<dbReference type="Proteomes" id="UP000821866">
    <property type="component" value="Chromosome 1"/>
</dbReference>
<dbReference type="InterPro" id="IPR013087">
    <property type="entry name" value="Znf_C2H2_type"/>
</dbReference>
<dbReference type="AlphaFoldDB" id="A0A9J6F3Z4"/>
<dbReference type="InterPro" id="IPR019786">
    <property type="entry name" value="Zinc_finger_PHD-type_CS"/>
</dbReference>
<dbReference type="CDD" id="cd20104">
    <property type="entry name" value="MBT_PHF20L1-like"/>
    <property type="match status" value="1"/>
</dbReference>
<evidence type="ECO:0000256" key="3">
    <source>
        <dbReference type="ARBA" id="ARBA00022737"/>
    </source>
</evidence>
<dbReference type="PROSITE" id="PS00028">
    <property type="entry name" value="ZINC_FINGER_C2H2_1"/>
    <property type="match status" value="1"/>
</dbReference>
<reference evidence="11" key="1">
    <citation type="journal article" date="2020" name="Cell">
        <title>Large-Scale Comparative Analyses of Tick Genomes Elucidate Their Genetic Diversity and Vector Capacities.</title>
        <authorList>
            <consortium name="Tick Genome and Microbiome Consortium (TIGMIC)"/>
            <person name="Jia N."/>
            <person name="Wang J."/>
            <person name="Shi W."/>
            <person name="Du L."/>
            <person name="Sun Y."/>
            <person name="Zhan W."/>
            <person name="Jiang J.F."/>
            <person name="Wang Q."/>
            <person name="Zhang B."/>
            <person name="Ji P."/>
            <person name="Bell-Sakyi L."/>
            <person name="Cui X.M."/>
            <person name="Yuan T.T."/>
            <person name="Jiang B.G."/>
            <person name="Yang W.F."/>
            <person name="Lam T.T."/>
            <person name="Chang Q.C."/>
            <person name="Ding S.J."/>
            <person name="Wang X.J."/>
            <person name="Zhu J.G."/>
            <person name="Ruan X.D."/>
            <person name="Zhao L."/>
            <person name="Wei J.T."/>
            <person name="Ye R.Z."/>
            <person name="Que T.C."/>
            <person name="Du C.H."/>
            <person name="Zhou Y.H."/>
            <person name="Cheng J.X."/>
            <person name="Dai P.F."/>
            <person name="Guo W.B."/>
            <person name="Han X.H."/>
            <person name="Huang E.J."/>
            <person name="Li L.F."/>
            <person name="Wei W."/>
            <person name="Gao Y.C."/>
            <person name="Liu J.Z."/>
            <person name="Shao H.Z."/>
            <person name="Wang X."/>
            <person name="Wang C.C."/>
            <person name="Yang T.C."/>
            <person name="Huo Q.B."/>
            <person name="Li W."/>
            <person name="Chen H.Y."/>
            <person name="Chen S.E."/>
            <person name="Zhou L.G."/>
            <person name="Ni X.B."/>
            <person name="Tian J.H."/>
            <person name="Sheng Y."/>
            <person name="Liu T."/>
            <person name="Pan Y.S."/>
            <person name="Xia L.Y."/>
            <person name="Li J."/>
            <person name="Zhao F."/>
            <person name="Cao W.C."/>
        </authorList>
    </citation>
    <scope>NUCLEOTIDE SEQUENCE</scope>
    <source>
        <strain evidence="11">Rmic-2018</strain>
    </source>
</reference>
<evidence type="ECO:0000256" key="8">
    <source>
        <dbReference type="SAM" id="Coils"/>
    </source>
</evidence>
<keyword evidence="6" id="KW-0539">Nucleus</keyword>
<dbReference type="SUPFAM" id="SSF54160">
    <property type="entry name" value="Chromo domain-like"/>
    <property type="match status" value="1"/>
</dbReference>
<dbReference type="GO" id="GO:0008270">
    <property type="term" value="F:zinc ion binding"/>
    <property type="evidence" value="ECO:0007669"/>
    <property type="project" value="UniProtKB-KW"/>
</dbReference>
<feature type="compositionally biased region" description="Low complexity" evidence="9">
    <location>
        <begin position="950"/>
        <end position="965"/>
    </location>
</feature>
<evidence type="ECO:0000256" key="5">
    <source>
        <dbReference type="ARBA" id="ARBA00022833"/>
    </source>
</evidence>